<proteinExistence type="predicted"/>
<sequence length="259" mass="26541">MTSTEPTAGHHRAVLVAAVLFVGLVAGTGALQLLSQAARGTYERTSTITPTAERFTVASDAGTVTLSPSSDGAVHVRTVVRYGLGQPELTEETTSAGVRLDATCSGLLATHCDVDYAVELPPSFPVYVEGTAGDVTVSGLTGPVTVERATGDIALVDLTGPVDATTQAGVISGRGLRSDVVRAETRSGDVRLELREPPSSLAVDSLSGQIDVTVPATGYRVDARSTTGEASVLVPVDSAAPGMIVLDSENGDVRVRPSL</sequence>
<dbReference type="Proteomes" id="UP001296706">
    <property type="component" value="Unassembled WGS sequence"/>
</dbReference>
<feature type="transmembrane region" description="Helical" evidence="1">
    <location>
        <begin position="12"/>
        <end position="34"/>
    </location>
</feature>
<protein>
    <submittedName>
        <fullName evidence="3">DUF4097 domain-containing protein</fullName>
    </submittedName>
</protein>
<gene>
    <name evidence="3" type="ORF">HF577_30915</name>
</gene>
<evidence type="ECO:0000256" key="1">
    <source>
        <dbReference type="SAM" id="Phobius"/>
    </source>
</evidence>
<organism evidence="3 4">
    <name type="scientific">Pseudonocardia xinjiangensis</name>
    <dbReference type="NCBI Taxonomy" id="75289"/>
    <lineage>
        <taxon>Bacteria</taxon>
        <taxon>Bacillati</taxon>
        <taxon>Actinomycetota</taxon>
        <taxon>Actinomycetes</taxon>
        <taxon>Pseudonocardiales</taxon>
        <taxon>Pseudonocardiaceae</taxon>
        <taxon>Pseudonocardia</taxon>
    </lineage>
</organism>
<dbReference type="RefSeq" id="WP_169399527.1">
    <property type="nucleotide sequence ID" value="NZ_BAAAJH010000002.1"/>
</dbReference>
<comment type="caution">
    <text evidence="3">The sequence shown here is derived from an EMBL/GenBank/DDBJ whole genome shotgun (WGS) entry which is preliminary data.</text>
</comment>
<keyword evidence="1" id="KW-0472">Membrane</keyword>
<dbReference type="Pfam" id="PF13349">
    <property type="entry name" value="DUF4097"/>
    <property type="match status" value="1"/>
</dbReference>
<dbReference type="InterPro" id="IPR025164">
    <property type="entry name" value="Toastrack_DUF4097"/>
</dbReference>
<dbReference type="EMBL" id="JAAXKY010000151">
    <property type="protein sequence ID" value="NMH81492.1"/>
    <property type="molecule type" value="Genomic_DNA"/>
</dbReference>
<keyword evidence="4" id="KW-1185">Reference proteome</keyword>
<evidence type="ECO:0000313" key="3">
    <source>
        <dbReference type="EMBL" id="NMH81492.1"/>
    </source>
</evidence>
<name>A0ABX1RM76_9PSEU</name>
<reference evidence="3 4" key="1">
    <citation type="submission" date="2020-04" db="EMBL/GenBank/DDBJ databases">
        <authorList>
            <person name="Klaysubun C."/>
            <person name="Duangmal K."/>
            <person name="Lipun K."/>
        </authorList>
    </citation>
    <scope>NUCLEOTIDE SEQUENCE [LARGE SCALE GENOMIC DNA]</scope>
    <source>
        <strain evidence="3 4">JCM 11839</strain>
    </source>
</reference>
<keyword evidence="1" id="KW-0812">Transmembrane</keyword>
<keyword evidence="1" id="KW-1133">Transmembrane helix</keyword>
<evidence type="ECO:0000313" key="4">
    <source>
        <dbReference type="Proteomes" id="UP001296706"/>
    </source>
</evidence>
<accession>A0ABX1RM76</accession>
<evidence type="ECO:0000259" key="2">
    <source>
        <dbReference type="Pfam" id="PF13349"/>
    </source>
</evidence>
<feature type="domain" description="DUF4097" evidence="2">
    <location>
        <begin position="128"/>
        <end position="253"/>
    </location>
</feature>